<dbReference type="PANTHER" id="PTHR31191:SF4">
    <property type="entry name" value="CENTROSOMAL PROTEIN OF 126 KDA"/>
    <property type="match status" value="1"/>
</dbReference>
<dbReference type="GO" id="GO:0007052">
    <property type="term" value="P:mitotic spindle organization"/>
    <property type="evidence" value="ECO:0007669"/>
    <property type="project" value="Ensembl"/>
</dbReference>
<dbReference type="GO" id="GO:0030496">
    <property type="term" value="C:midbody"/>
    <property type="evidence" value="ECO:0007669"/>
    <property type="project" value="Ensembl"/>
</dbReference>
<name>A0A8C9DJ77_PROSS</name>
<evidence type="ECO:0000256" key="2">
    <source>
        <dbReference type="SAM" id="MobiDB-lite"/>
    </source>
</evidence>
<protein>
    <submittedName>
        <fullName evidence="3">Centrosomal protein 126</fullName>
    </submittedName>
</protein>
<dbReference type="GeneTree" id="ENSGT00390000013786"/>
<dbReference type="InterPro" id="IPR028257">
    <property type="entry name" value="CEP126"/>
</dbReference>
<dbReference type="GO" id="GO:0005813">
    <property type="term" value="C:centrosome"/>
    <property type="evidence" value="ECO:0007669"/>
    <property type="project" value="Ensembl"/>
</dbReference>
<feature type="region of interest" description="Disordered" evidence="2">
    <location>
        <begin position="732"/>
        <end position="757"/>
    </location>
</feature>
<dbReference type="Proteomes" id="UP000694414">
    <property type="component" value="Unplaced"/>
</dbReference>
<dbReference type="Ensembl" id="ENSPSMT00000015893.1">
    <property type="protein sequence ID" value="ENSPSMP00000013662.1"/>
    <property type="gene ID" value="ENSPSMG00000009809.1"/>
</dbReference>
<reference evidence="3" key="2">
    <citation type="submission" date="2025-09" db="UniProtKB">
        <authorList>
            <consortium name="Ensembl"/>
        </authorList>
    </citation>
    <scope>IDENTIFICATION</scope>
</reference>
<feature type="region of interest" description="Disordered" evidence="2">
    <location>
        <begin position="1"/>
        <end position="42"/>
    </location>
</feature>
<feature type="compositionally biased region" description="Polar residues" evidence="2">
    <location>
        <begin position="670"/>
        <end position="684"/>
    </location>
</feature>
<evidence type="ECO:0000313" key="4">
    <source>
        <dbReference type="Proteomes" id="UP000694414"/>
    </source>
</evidence>
<dbReference type="GO" id="GO:0031122">
    <property type="term" value="P:cytoplasmic microtubule organization"/>
    <property type="evidence" value="ECO:0007669"/>
    <property type="project" value="Ensembl"/>
</dbReference>
<dbReference type="GO" id="GO:0097546">
    <property type="term" value="C:ciliary base"/>
    <property type="evidence" value="ECO:0007669"/>
    <property type="project" value="Ensembl"/>
</dbReference>
<proteinExistence type="predicted"/>
<accession>A0A8C9DJ77</accession>
<keyword evidence="4" id="KW-1185">Reference proteome</keyword>
<sequence>MLAGRPGARSAVTGLGTESSDTLDRAPLSPRESGGRRRPGAHLDMKIYLEKNLEEERQILLQQQKICRNRARKYFVESNRRKKAFEEKRKEQEEKEYQIREQILQQRKQKFEEVTEKFQRAHIPLSQRRRAVFQKPVPPLEEALKQIQESNLKSEINLPFSYRPTVNWRTIDSALPSALSKNDHNHQKQPLSKINCDKEMKENIRANLTTNKNVFQLKLEETQKLLEDQHLSSLQKFCDEVNQITNSETLSSIDSLEAAEHEEIYLTLIKEPSTSLQQNTISLKSANLQLTNLSCFDEDKLSFSKTQRINNWLTNLDTPDTQTVTPFSDILSKSNVLPAWECFNSQEQNLSTLSRTVERPTNTAENSVAFVYSPPIFVVDNKSEKTSETSTMKTIDSTSGAFKRERLLVTENPTFKFSKAWSTSDTLAQEVTTFSDQEKSSELTQENRTSVPTSCVPVATPLVLPSNTPSARPLAKNNIYIKEIDPVQCSDKLDELKDVKDEKIKYFHCNKEELPLFSDSFQAAYIPHNPDSKDEKQKLAETSTSLSNVIPNYDLVGQHKKMKYNIHERNGVRFLKGILKKESKYEHDYLKALIINQGLKFGNQKAAAIRDSIELTKEKEKGAEITKTIKKLRWFDETGNIENSAEDHHSLKKKTGVTQQWSQQFHIKSGAGSNTINVPASGENSADRRKSKDDYFSENVTVLGGSGTDHVPLNCFIPSGCNFAKQAWPASKKEESKIPVHNGDSKTQKGNPQRGGAKVIRRTGSAKVQSGYTYTNRRGTVIHPQSASKVNTFIQAQGKLIMPHPPPKSTSNIRSGKNIQVSQCLSVIPEDSQNIMTHNCFNSKHVLPTEHNSNQWNQESSPPLSNAGSDLVTVIPSLPSYYSSECQTLTKINYSNGTQTVAQQSGTLYCTQRSPVYEESYQSVTLKTTEEESVPLRKRGHNILHQNERAADSTVMRRKQIVKNKRRSLLEKKRQNPGSAGQKYDKQMNNFRQGIQLSSSEPKQTTRGTSNIEEVSDSTAEFLMAENLVRASVPEDEILTVMNSKQLQKPNMALNETQQLNICTLSAEEQKILQSLNRLNERLHYVQETICKNPSIKNTLQIIPFL</sequence>
<dbReference type="Pfam" id="PF15352">
    <property type="entry name" value="K1377"/>
    <property type="match status" value="1"/>
</dbReference>
<feature type="coiled-coil region" evidence="1">
    <location>
        <begin position="75"/>
        <end position="102"/>
    </location>
</feature>
<evidence type="ECO:0000313" key="3">
    <source>
        <dbReference type="Ensembl" id="ENSPSMP00000013662.1"/>
    </source>
</evidence>
<dbReference type="PANTHER" id="PTHR31191">
    <property type="entry name" value="CENTROSOMAL PROTEIN CEP126"/>
    <property type="match status" value="1"/>
</dbReference>
<reference evidence="3" key="1">
    <citation type="submission" date="2025-08" db="UniProtKB">
        <authorList>
            <consortium name="Ensembl"/>
        </authorList>
    </citation>
    <scope>IDENTIFICATION</scope>
</reference>
<gene>
    <name evidence="3" type="primary">CEP126</name>
</gene>
<dbReference type="GO" id="GO:1905515">
    <property type="term" value="P:non-motile cilium assembly"/>
    <property type="evidence" value="ECO:0007669"/>
    <property type="project" value="InterPro"/>
</dbReference>
<feature type="region of interest" description="Disordered" evidence="2">
    <location>
        <begin position="965"/>
        <end position="985"/>
    </location>
</feature>
<feature type="compositionally biased region" description="Basic and acidic residues" evidence="2">
    <location>
        <begin position="732"/>
        <end position="747"/>
    </location>
</feature>
<organism evidence="3 4">
    <name type="scientific">Prolemur simus</name>
    <name type="common">Greater bamboo lemur</name>
    <name type="synonym">Hapalemur simus</name>
    <dbReference type="NCBI Taxonomy" id="1328070"/>
    <lineage>
        <taxon>Eukaryota</taxon>
        <taxon>Metazoa</taxon>
        <taxon>Chordata</taxon>
        <taxon>Craniata</taxon>
        <taxon>Vertebrata</taxon>
        <taxon>Euteleostomi</taxon>
        <taxon>Mammalia</taxon>
        <taxon>Eutheria</taxon>
        <taxon>Euarchontoglires</taxon>
        <taxon>Primates</taxon>
        <taxon>Strepsirrhini</taxon>
        <taxon>Lemuriformes</taxon>
        <taxon>Lemuridae</taxon>
        <taxon>Prolemur</taxon>
    </lineage>
</organism>
<keyword evidence="1" id="KW-0175">Coiled coil</keyword>
<evidence type="ECO:0000256" key="1">
    <source>
        <dbReference type="SAM" id="Coils"/>
    </source>
</evidence>
<feature type="region of interest" description="Disordered" evidence="2">
    <location>
        <begin position="670"/>
        <end position="691"/>
    </location>
</feature>
<dbReference type="AlphaFoldDB" id="A0A8C9DJ77"/>